<dbReference type="GO" id="GO:0000166">
    <property type="term" value="F:nucleotide binding"/>
    <property type="evidence" value="ECO:0007669"/>
    <property type="project" value="InterPro"/>
</dbReference>
<dbReference type="Gene3D" id="3.40.50.720">
    <property type="entry name" value="NAD(P)-binding Rossmann-like Domain"/>
    <property type="match status" value="1"/>
</dbReference>
<feature type="domain" description="Gfo/Idh/MocA-like oxidoreductase N-terminal" evidence="1">
    <location>
        <begin position="1"/>
        <end position="118"/>
    </location>
</feature>
<dbReference type="EMBL" id="AFVZ01000001">
    <property type="protein sequence ID" value="EHN58372.1"/>
    <property type="molecule type" value="Genomic_DNA"/>
</dbReference>
<dbReference type="AlphaFoldDB" id="G9WIS3"/>
<proteinExistence type="predicted"/>
<gene>
    <name evidence="3" type="ORF">OKIT_0247</name>
</gene>
<dbReference type="Gene3D" id="3.30.360.10">
    <property type="entry name" value="Dihydrodipicolinate Reductase, domain 2"/>
    <property type="match status" value="1"/>
</dbReference>
<protein>
    <recommendedName>
        <fullName evidence="5">Oxidoreductase</fullName>
    </recommendedName>
</protein>
<reference evidence="3 4" key="1">
    <citation type="journal article" date="2012" name="PLoS ONE">
        <title>Functional divergence in the genus oenococcus as predicted by genome sequencing of the newly-described species, Oenococcus kitaharae.</title>
        <authorList>
            <person name="Borneman A.R."/>
            <person name="McCarthy J.M."/>
            <person name="Chambers P.J."/>
            <person name="Bartowsky E.J."/>
        </authorList>
    </citation>
    <scope>NUCLEOTIDE SEQUENCE [LARGE SCALE GENOMIC DNA]</scope>
    <source>
        <strain evidence="4">DSM17330</strain>
    </source>
</reference>
<dbReference type="SUPFAM" id="SSF51735">
    <property type="entry name" value="NAD(P)-binding Rossmann-fold domains"/>
    <property type="match status" value="1"/>
</dbReference>
<sequence length="331" mass="37130">MNVGIIGSGLITQAALDIFSRLENVQCTAMYFRSVDQTSAALIQKKYKINTIYDNIDDFLSDTSFNVVYIGVINSAHYGFAKKALLANKQVISEKAFTSTYKEAADLAKTAEDHQRLLFGANRLTYTENFKEIQRRMPQLGDIKLVMCNYSQYSRRYNEYLKRHVLPVFDPTLSGGSLYDINVYNVYFVVALFGEPQSVHYYPNKGFNGIDTSGILVLTYKGFQAVCSAAKDSESSPFMTVQGTKGHIDVESIPSQVENVSLTQIGQPTQTINLNHYDDAMENEFIQIFKIINEKNDTLAAANLNVTLNVMKVLETARQDAGIRFTADDQD</sequence>
<evidence type="ECO:0000313" key="3">
    <source>
        <dbReference type="EMBL" id="EHN58372.1"/>
    </source>
</evidence>
<dbReference type="InterPro" id="IPR036291">
    <property type="entry name" value="NAD(P)-bd_dom_sf"/>
</dbReference>
<organism evidence="3 4">
    <name type="scientific">Oenococcus kitaharae DSM 17330</name>
    <dbReference type="NCBI Taxonomy" id="1045004"/>
    <lineage>
        <taxon>Bacteria</taxon>
        <taxon>Bacillati</taxon>
        <taxon>Bacillota</taxon>
        <taxon>Bacilli</taxon>
        <taxon>Lactobacillales</taxon>
        <taxon>Lactobacillaceae</taxon>
        <taxon>Oenococcus</taxon>
    </lineage>
</organism>
<dbReference type="Pfam" id="PF01408">
    <property type="entry name" value="GFO_IDH_MocA"/>
    <property type="match status" value="1"/>
</dbReference>
<dbReference type="PANTHER" id="PTHR43054:SF1">
    <property type="entry name" value="SCYLLO-INOSITOL 2-DEHYDROGENASE (NADP(+)) IOLU"/>
    <property type="match status" value="1"/>
</dbReference>
<dbReference type="RefSeq" id="WP_007744603.1">
    <property type="nucleotide sequence ID" value="NZ_CM001398.1"/>
</dbReference>
<dbReference type="Proteomes" id="UP000004959">
    <property type="component" value="Chromosome"/>
</dbReference>
<dbReference type="SUPFAM" id="SSF55347">
    <property type="entry name" value="Glyceraldehyde-3-phosphate dehydrogenase-like, C-terminal domain"/>
    <property type="match status" value="1"/>
</dbReference>
<evidence type="ECO:0000259" key="1">
    <source>
        <dbReference type="Pfam" id="PF01408"/>
    </source>
</evidence>
<comment type="caution">
    <text evidence="3">The sequence shown here is derived from an EMBL/GenBank/DDBJ whole genome shotgun (WGS) entry which is preliminary data.</text>
</comment>
<dbReference type="PANTHER" id="PTHR43054">
    <property type="match status" value="1"/>
</dbReference>
<dbReference type="InterPro" id="IPR055170">
    <property type="entry name" value="GFO_IDH_MocA-like_dom"/>
</dbReference>
<name>G9WIS3_9LACO</name>
<dbReference type="STRING" id="336988.NT96_04430"/>
<accession>G9WIS3</accession>
<dbReference type="eggNOG" id="COG0673">
    <property type="taxonomic scope" value="Bacteria"/>
</dbReference>
<dbReference type="OrthoDB" id="9815825at2"/>
<keyword evidence="4" id="KW-1185">Reference proteome</keyword>
<feature type="domain" description="GFO/IDH/MocA-like oxidoreductase" evidence="2">
    <location>
        <begin position="139"/>
        <end position="248"/>
    </location>
</feature>
<dbReference type="HOGENOM" id="CLU_023194_7_0_9"/>
<dbReference type="Pfam" id="PF22725">
    <property type="entry name" value="GFO_IDH_MocA_C3"/>
    <property type="match status" value="1"/>
</dbReference>
<dbReference type="PATRIC" id="fig|1045004.4.peg.249"/>
<dbReference type="InterPro" id="IPR000683">
    <property type="entry name" value="Gfo/Idh/MocA-like_OxRdtase_N"/>
</dbReference>
<evidence type="ECO:0000259" key="2">
    <source>
        <dbReference type="Pfam" id="PF22725"/>
    </source>
</evidence>
<evidence type="ECO:0008006" key="5">
    <source>
        <dbReference type="Google" id="ProtNLM"/>
    </source>
</evidence>
<evidence type="ECO:0000313" key="4">
    <source>
        <dbReference type="Proteomes" id="UP000004959"/>
    </source>
</evidence>